<evidence type="ECO:0000259" key="2">
    <source>
        <dbReference type="Pfam" id="PF25597"/>
    </source>
</evidence>
<accession>A0A5H2Y084</accession>
<dbReference type="InterPro" id="IPR057670">
    <property type="entry name" value="SH3_retrovirus"/>
</dbReference>
<reference evidence="3" key="1">
    <citation type="journal article" date="2019" name="Science">
        <title>Mutation of a bHLH transcription factor allowed almond domestication.</title>
        <authorList>
            <person name="Sanchez-Perez R."/>
            <person name="Pavan S."/>
            <person name="Mazzeo R."/>
            <person name="Moldovan C."/>
            <person name="Aiese Cigliano R."/>
            <person name="Del Cueto J."/>
            <person name="Ricciardi F."/>
            <person name="Lotti C."/>
            <person name="Ricciardi L."/>
            <person name="Dicenta F."/>
            <person name="Lopez-Marques R.L."/>
            <person name="Lindberg Moller B."/>
        </authorList>
    </citation>
    <scope>NUCLEOTIDE SEQUENCE</scope>
</reference>
<organism evidence="3">
    <name type="scientific">Prunus dulcis</name>
    <name type="common">Almond</name>
    <name type="synonym">Amygdalus dulcis</name>
    <dbReference type="NCBI Taxonomy" id="3755"/>
    <lineage>
        <taxon>Eukaryota</taxon>
        <taxon>Viridiplantae</taxon>
        <taxon>Streptophyta</taxon>
        <taxon>Embryophyta</taxon>
        <taxon>Tracheophyta</taxon>
        <taxon>Spermatophyta</taxon>
        <taxon>Magnoliopsida</taxon>
        <taxon>eudicotyledons</taxon>
        <taxon>Gunneridae</taxon>
        <taxon>Pentapetalae</taxon>
        <taxon>rosids</taxon>
        <taxon>fabids</taxon>
        <taxon>Rosales</taxon>
        <taxon>Rosaceae</taxon>
        <taxon>Amygdaloideae</taxon>
        <taxon>Amygdaleae</taxon>
        <taxon>Prunus</taxon>
    </lineage>
</organism>
<dbReference type="EMBL" id="AP021130">
    <property type="protein sequence ID" value="BBN69171.1"/>
    <property type="molecule type" value="Genomic_DNA"/>
</dbReference>
<evidence type="ECO:0000313" key="3">
    <source>
        <dbReference type="EMBL" id="BBN69171.1"/>
    </source>
</evidence>
<dbReference type="Pfam" id="PF07727">
    <property type="entry name" value="RVT_2"/>
    <property type="match status" value="1"/>
</dbReference>
<evidence type="ECO:0000259" key="1">
    <source>
        <dbReference type="Pfam" id="PF07727"/>
    </source>
</evidence>
<gene>
    <name evidence="3" type="ORF">Prudu_793S000200</name>
</gene>
<protein>
    <submittedName>
        <fullName evidence="3">Uncharacterized protein</fullName>
    </submittedName>
</protein>
<dbReference type="PANTHER" id="PTHR11439:SF502">
    <property type="entry name" value="SECRETED RXLR EFFECTOR PROTEIN 161-LIKE"/>
    <property type="match status" value="1"/>
</dbReference>
<proteinExistence type="predicted"/>
<feature type="domain" description="Reverse transcriptase Ty1/copia-type" evidence="1">
    <location>
        <begin position="180"/>
        <end position="400"/>
    </location>
</feature>
<dbReference type="AlphaFoldDB" id="A0A5H2Y084"/>
<dbReference type="CDD" id="cd09272">
    <property type="entry name" value="RNase_HI_RT_Ty1"/>
    <property type="match status" value="1"/>
</dbReference>
<dbReference type="InterPro" id="IPR013103">
    <property type="entry name" value="RVT_2"/>
</dbReference>
<dbReference type="PANTHER" id="PTHR11439">
    <property type="entry name" value="GAG-POL-RELATED RETROTRANSPOSON"/>
    <property type="match status" value="1"/>
</dbReference>
<name>A0A5H2Y084_PRUDU</name>
<dbReference type="Pfam" id="PF25597">
    <property type="entry name" value="SH3_retrovirus"/>
    <property type="match status" value="1"/>
</dbReference>
<feature type="domain" description="Retroviral polymerase SH3-like" evidence="2">
    <location>
        <begin position="33"/>
        <end position="96"/>
    </location>
</feature>
<sequence length="598" mass="68514">MAKCPTKSLEKMTPFEAYTGRKPGIAHLKVFGCLCHVLIPSVLRHKLEENSHKCIFVGYGLCEKGYRLYDPKTRKIILSRDVYFDEEASWKWENPSNADVGVPMPDGNQNTAETEQRVLDDHSQFLDTQMQMEEEIAPQGEEMLEETQRLDHTPHNFEEADLDESWRCAMEAELEMIEKNNTWKLVDRPSNKPVIGVKWVYKVKLNLDGTVQKNKARLVAKGYSQKPGIDYNETFAPVARLDTIRTLIALAAQKEWNLFQLDFMLNNLKDMFKRARKPIQVEQGSIWTEASPKAWYDEIDAYFNTAGFKKSLSEATLYIKTSDTSDDIIYTGSCPKMLEEFKQDMMQHYEMTDLGLLHHFLGMGVEQTDKHIFIHQKKYAMKILEKFGMRECKSVAIPLVVNEKLCREDGSEAADESEFRQIIYAQSLKETHGTAKRVLRYIQGTLDFGIEFAKGKTATLIGYCDSDWAGSEDDMRSTSAEAEYVSAAEATSQAKWLRFVLEDFGEEQIEGTQILCDNTSAIAMARNPVHHQKTRHISRKFHFIREAIQTKEIELIYCKTEDQIADILTKALPKDRFVRLRSLLGVKSAKGLEGSVEI</sequence>